<protein>
    <submittedName>
        <fullName evidence="14">TonB-dependent receptor</fullName>
    </submittedName>
</protein>
<keyword evidence="15" id="KW-1185">Reference proteome</keyword>
<name>A0A975KBN0_9SPHN</name>
<feature type="short sequence motif" description="TonB C-terminal box" evidence="10">
    <location>
        <begin position="748"/>
        <end position="765"/>
    </location>
</feature>
<dbReference type="PROSITE" id="PS52016">
    <property type="entry name" value="TONB_DEPENDENT_REC_3"/>
    <property type="match status" value="1"/>
</dbReference>
<keyword evidence="8 9" id="KW-0998">Cell outer membrane</keyword>
<dbReference type="PANTHER" id="PTHR30069:SF39">
    <property type="entry name" value="BLL6183 PROTEIN"/>
    <property type="match status" value="1"/>
</dbReference>
<dbReference type="InterPro" id="IPR036942">
    <property type="entry name" value="Beta-barrel_TonB_sf"/>
</dbReference>
<feature type="domain" description="TonB-dependent receptor-like beta-barrel" evidence="12">
    <location>
        <begin position="400"/>
        <end position="717"/>
    </location>
</feature>
<evidence type="ECO:0000256" key="3">
    <source>
        <dbReference type="ARBA" id="ARBA00022452"/>
    </source>
</evidence>
<evidence type="ECO:0000256" key="8">
    <source>
        <dbReference type="ARBA" id="ARBA00023237"/>
    </source>
</evidence>
<dbReference type="GO" id="GO:0015344">
    <property type="term" value="F:siderophore uptake transmembrane transporter activity"/>
    <property type="evidence" value="ECO:0007669"/>
    <property type="project" value="TreeGrafter"/>
</dbReference>
<dbReference type="RefSeq" id="WP_212611271.1">
    <property type="nucleotide sequence ID" value="NZ_CP073910.1"/>
</dbReference>
<evidence type="ECO:0000256" key="7">
    <source>
        <dbReference type="ARBA" id="ARBA00023136"/>
    </source>
</evidence>
<sequence>MAAAGSAHAQTDPADDDRTAIIVTAPGGAIDSDDALTLSAADISRAGMPDLLSALTRNIAGVTLQDAQNNPWQPNLVYRGFIASPLQGQAQGLAIYMDGARFNQPFGDTVQFDLIPEAAIRKLSILDASPIYGLNALGGAILLETQTGVSDPGLEASATGGRFGYAEGSIAGGLSSGAFSAFGAFQYSHDDGWRAFSPSSLYNGYADLGFDTEGGGIHMKLVGAKTNLTGNGVSPVELLAADRRAVFTHPDNSRSRYGRVSLHPWVALSGTTRIEGSLYAQKLTLRTVNGDAADIEACEDDDEAGLLCLETVGGDDEGEGESEGVLTDANGDAIADTLGGEGYGVLNRGRTRTKAMGALVQLVDDRPLFAGDNHFAIGVSYDTSRTRFDTSTELGALTEDRSVDGLGSIIVQEDGAIAPVGLLAHTYYWGAFVQDRLPILPGLSAEIGLRYNHARIVLQDQIGTALNGRHSFDRVNPGVELDYEVTGGLSLRAGYAESNRAPTPAELSCADENAPCSLTNFFVADPPLKQVVAKSWELGASGHGQMGGWTLNWLLSAYRTVNHDDIQYIASQIRGRAWFQNIGKTRRQGVEASVKAQRGGLTAGLSYAYTDATYRTPLILSSPANPEADDDGTIEVEPGNRLSGIPRHSATLTLDYSGRFAGNRGWSVGGDLIARSGQYLIGDEANLNAKAPGYLVANFRAGIDIVPGVTLFGELRNAFNRKYATFGTFSEVDEIELEEVPGASDPRAYGPGAPRRWYAGVKARF</sequence>
<dbReference type="Proteomes" id="UP000681425">
    <property type="component" value="Chromosome"/>
</dbReference>
<dbReference type="InterPro" id="IPR039426">
    <property type="entry name" value="TonB-dep_rcpt-like"/>
</dbReference>
<evidence type="ECO:0000256" key="4">
    <source>
        <dbReference type="ARBA" id="ARBA00022692"/>
    </source>
</evidence>
<dbReference type="KEGG" id="spph:KFK14_22860"/>
<keyword evidence="2 9" id="KW-0813">Transport</keyword>
<evidence type="ECO:0000259" key="13">
    <source>
        <dbReference type="Pfam" id="PF07715"/>
    </source>
</evidence>
<evidence type="ECO:0000256" key="11">
    <source>
        <dbReference type="RuleBase" id="RU003357"/>
    </source>
</evidence>
<organism evidence="14 15">
    <name type="scientific">Sphingobium phenoxybenzoativorans</name>
    <dbReference type="NCBI Taxonomy" id="1592790"/>
    <lineage>
        <taxon>Bacteria</taxon>
        <taxon>Pseudomonadati</taxon>
        <taxon>Pseudomonadota</taxon>
        <taxon>Alphaproteobacteria</taxon>
        <taxon>Sphingomonadales</taxon>
        <taxon>Sphingomonadaceae</taxon>
        <taxon>Sphingobium</taxon>
    </lineage>
</organism>
<dbReference type="InterPro" id="IPR037066">
    <property type="entry name" value="Plug_dom_sf"/>
</dbReference>
<evidence type="ECO:0000313" key="15">
    <source>
        <dbReference type="Proteomes" id="UP000681425"/>
    </source>
</evidence>
<dbReference type="PANTHER" id="PTHR30069">
    <property type="entry name" value="TONB-DEPENDENT OUTER MEMBRANE RECEPTOR"/>
    <property type="match status" value="1"/>
</dbReference>
<keyword evidence="5" id="KW-0732">Signal</keyword>
<evidence type="ECO:0000259" key="12">
    <source>
        <dbReference type="Pfam" id="PF00593"/>
    </source>
</evidence>
<dbReference type="SUPFAM" id="SSF56935">
    <property type="entry name" value="Porins"/>
    <property type="match status" value="1"/>
</dbReference>
<keyword evidence="4 9" id="KW-0812">Transmembrane</keyword>
<dbReference type="AlphaFoldDB" id="A0A975KBN0"/>
<dbReference type="PROSITE" id="PS01156">
    <property type="entry name" value="TONB_DEPENDENT_REC_2"/>
    <property type="match status" value="1"/>
</dbReference>
<keyword evidence="7 9" id="KW-0472">Membrane</keyword>
<evidence type="ECO:0000256" key="1">
    <source>
        <dbReference type="ARBA" id="ARBA00004571"/>
    </source>
</evidence>
<evidence type="ECO:0000313" key="14">
    <source>
        <dbReference type="EMBL" id="QUT08415.1"/>
    </source>
</evidence>
<evidence type="ECO:0000256" key="9">
    <source>
        <dbReference type="PROSITE-ProRule" id="PRU01360"/>
    </source>
</evidence>
<evidence type="ECO:0000256" key="5">
    <source>
        <dbReference type="ARBA" id="ARBA00022729"/>
    </source>
</evidence>
<dbReference type="Pfam" id="PF00593">
    <property type="entry name" value="TonB_dep_Rec_b-barrel"/>
    <property type="match status" value="1"/>
</dbReference>
<dbReference type="InterPro" id="IPR012910">
    <property type="entry name" value="Plug_dom"/>
</dbReference>
<dbReference type="Pfam" id="PF07715">
    <property type="entry name" value="Plug"/>
    <property type="match status" value="1"/>
</dbReference>
<dbReference type="Gene3D" id="2.170.130.10">
    <property type="entry name" value="TonB-dependent receptor, plug domain"/>
    <property type="match status" value="1"/>
</dbReference>
<comment type="subcellular location">
    <subcellularLocation>
        <location evidence="1 9">Cell outer membrane</location>
        <topology evidence="1 9">Multi-pass membrane protein</topology>
    </subcellularLocation>
</comment>
<keyword evidence="6 11" id="KW-0798">TonB box</keyword>
<dbReference type="InterPro" id="IPR010917">
    <property type="entry name" value="TonB_rcpt_CS"/>
</dbReference>
<dbReference type="GO" id="GO:0044718">
    <property type="term" value="P:siderophore transmembrane transport"/>
    <property type="evidence" value="ECO:0007669"/>
    <property type="project" value="TreeGrafter"/>
</dbReference>
<accession>A0A975KBN0</accession>
<dbReference type="GO" id="GO:0009279">
    <property type="term" value="C:cell outer membrane"/>
    <property type="evidence" value="ECO:0007669"/>
    <property type="project" value="UniProtKB-SubCell"/>
</dbReference>
<keyword evidence="3 9" id="KW-1134">Transmembrane beta strand</keyword>
<reference evidence="14" key="1">
    <citation type="submission" date="2021-04" db="EMBL/GenBank/DDBJ databases">
        <title>Isolation of p-tert-butylphenol degrading bacteria Sphingobium phenoxybenzoativorans Tas13 from active sludge.</title>
        <authorList>
            <person name="Li Y."/>
        </authorList>
    </citation>
    <scope>NUCLEOTIDE SEQUENCE</scope>
    <source>
        <strain evidence="14">Tas13</strain>
    </source>
</reference>
<dbReference type="EMBL" id="CP073910">
    <property type="protein sequence ID" value="QUT08415.1"/>
    <property type="molecule type" value="Genomic_DNA"/>
</dbReference>
<feature type="domain" description="TonB-dependent receptor plug" evidence="13">
    <location>
        <begin position="37"/>
        <end position="140"/>
    </location>
</feature>
<evidence type="ECO:0000256" key="2">
    <source>
        <dbReference type="ARBA" id="ARBA00022448"/>
    </source>
</evidence>
<keyword evidence="14" id="KW-0675">Receptor</keyword>
<evidence type="ECO:0000256" key="6">
    <source>
        <dbReference type="ARBA" id="ARBA00023077"/>
    </source>
</evidence>
<dbReference type="InterPro" id="IPR000531">
    <property type="entry name" value="Beta-barrel_TonB"/>
</dbReference>
<comment type="similarity">
    <text evidence="9 11">Belongs to the TonB-dependent receptor family.</text>
</comment>
<evidence type="ECO:0000256" key="10">
    <source>
        <dbReference type="PROSITE-ProRule" id="PRU10144"/>
    </source>
</evidence>
<gene>
    <name evidence="14" type="ORF">KFK14_22860</name>
</gene>
<dbReference type="Gene3D" id="2.40.170.20">
    <property type="entry name" value="TonB-dependent receptor, beta-barrel domain"/>
    <property type="match status" value="1"/>
</dbReference>
<proteinExistence type="inferred from homology"/>